<name>M3FU85_9ACTN</name>
<dbReference type="EMBL" id="KB405067">
    <property type="protein sequence ID" value="EMF55779.1"/>
    <property type="molecule type" value="Genomic_DNA"/>
</dbReference>
<organism evidence="2 3">
    <name type="scientific">Streptomyces bottropensis ATCC 25435</name>
    <dbReference type="NCBI Taxonomy" id="1054862"/>
    <lineage>
        <taxon>Bacteria</taxon>
        <taxon>Bacillati</taxon>
        <taxon>Actinomycetota</taxon>
        <taxon>Actinomycetes</taxon>
        <taxon>Kitasatosporales</taxon>
        <taxon>Streptomycetaceae</taxon>
        <taxon>Streptomyces</taxon>
    </lineage>
</organism>
<evidence type="ECO:0000313" key="2">
    <source>
        <dbReference type="EMBL" id="EMF55779.1"/>
    </source>
</evidence>
<evidence type="ECO:0000256" key="1">
    <source>
        <dbReference type="SAM" id="MobiDB-lite"/>
    </source>
</evidence>
<protein>
    <submittedName>
        <fullName evidence="2">Uncharacterized protein</fullName>
    </submittedName>
</protein>
<feature type="region of interest" description="Disordered" evidence="1">
    <location>
        <begin position="1"/>
        <end position="33"/>
    </location>
</feature>
<evidence type="ECO:0000313" key="3">
    <source>
        <dbReference type="Proteomes" id="UP000030760"/>
    </source>
</evidence>
<dbReference type="Proteomes" id="UP000030760">
    <property type="component" value="Unassembled WGS sequence"/>
</dbReference>
<proteinExistence type="predicted"/>
<sequence length="71" mass="7820">MGGCPVVVHRSIQPPPQHLYQPSSAPPVTNGDDFFIRRPETQPPRDFGQSGTFLFETRTPLTDTALAEVGR</sequence>
<gene>
    <name evidence="2" type="ORF">SBD_3092</name>
</gene>
<dbReference type="AlphaFoldDB" id="M3FU85"/>
<reference evidence="3" key="1">
    <citation type="journal article" date="2013" name="Genome Announc.">
        <title>Draft Genome Sequence of Streptomyces bottropensis ATCC 25435, a Bottromycin-Producing Actinomycete.</title>
        <authorList>
            <person name="Zhang H."/>
            <person name="Zhou W."/>
            <person name="Zhuang Y."/>
            <person name="Liang X."/>
            <person name="Liu T."/>
        </authorList>
    </citation>
    <scope>NUCLEOTIDE SEQUENCE [LARGE SCALE GENOMIC DNA]</scope>
    <source>
        <strain evidence="3">ATCC 25435</strain>
    </source>
</reference>
<accession>M3FU85</accession>